<feature type="transmembrane region" description="Helical" evidence="10">
    <location>
        <begin position="417"/>
        <end position="439"/>
    </location>
</feature>
<dbReference type="PIRSF" id="PIRSF006603">
    <property type="entry name" value="DinF"/>
    <property type="match status" value="1"/>
</dbReference>
<evidence type="ECO:0000256" key="5">
    <source>
        <dbReference type="ARBA" id="ARBA00022692"/>
    </source>
</evidence>
<sequence>MLQTLTLSQHMRAVLVLGLPLVASHLAQFAVQIIDTIMLGWYGVEELAAVTLAGTFFFMFLIMGSGPAWALMPMVAEASEARDDVRVRRLTRMSMWFSVGFALLVLPLMWMSAPILRAIGQDPDLSLIAQNYLRIAGVGLVPALLVMALKSYLAALEHTRIVLWATVLAAVMNGVINYALIFGNWGAPELGVRGAAIASVVIQIASGLVLVVYAARLNAESSLFRRLWKPDWEALSHLLKLGIPIGLTTLAEVGMFSASTVVVGLIGTLELAAHGIALQITATFFMVHLGLSNTATVRAGRALGRRDEQGLRRGALAVTLASVVFGGLTVILFFGAPEPMIKLFLNPAEVRRDEIVALGTVLLIVAALFQFADGAQAIAMGLLRGVQDTRVPMIIATLSYWGVGMTMSYVLGITLGLGAVGVWVGLLLGLVCAGIFMSWRFWKSSSRIGGALSGRAA</sequence>
<evidence type="ECO:0000256" key="6">
    <source>
        <dbReference type="ARBA" id="ARBA00022989"/>
    </source>
</evidence>
<comment type="subcellular location">
    <subcellularLocation>
        <location evidence="1">Cell inner membrane</location>
        <topology evidence="1">Multi-pass membrane protein</topology>
    </subcellularLocation>
</comment>
<evidence type="ECO:0000256" key="8">
    <source>
        <dbReference type="ARBA" id="ARBA00023136"/>
    </source>
</evidence>
<dbReference type="InterPro" id="IPR002528">
    <property type="entry name" value="MATE_fam"/>
</dbReference>
<keyword evidence="6 10" id="KW-1133">Transmembrane helix</keyword>
<feature type="transmembrane region" description="Helical" evidence="10">
    <location>
        <begin position="355"/>
        <end position="379"/>
    </location>
</feature>
<dbReference type="GO" id="GO:0006811">
    <property type="term" value="P:monoatomic ion transport"/>
    <property type="evidence" value="ECO:0007669"/>
    <property type="project" value="UniProtKB-KW"/>
</dbReference>
<dbReference type="NCBIfam" id="TIGR00797">
    <property type="entry name" value="matE"/>
    <property type="match status" value="1"/>
</dbReference>
<evidence type="ECO:0000256" key="2">
    <source>
        <dbReference type="ARBA" id="ARBA00022448"/>
    </source>
</evidence>
<keyword evidence="4" id="KW-1003">Cell membrane</keyword>
<reference evidence="11 12" key="1">
    <citation type="submission" date="2016-10" db="EMBL/GenBank/DDBJ databases">
        <authorList>
            <person name="de Groot N.N."/>
        </authorList>
    </citation>
    <scope>NUCLEOTIDE SEQUENCE [LARGE SCALE GENOMIC DNA]</scope>
    <source>
        <strain evidence="11 12">DSM 29439</strain>
    </source>
</reference>
<organism evidence="11 12">
    <name type="scientific">Aliiroseovarius sediminilitoris</name>
    <dbReference type="NCBI Taxonomy" id="1173584"/>
    <lineage>
        <taxon>Bacteria</taxon>
        <taxon>Pseudomonadati</taxon>
        <taxon>Pseudomonadota</taxon>
        <taxon>Alphaproteobacteria</taxon>
        <taxon>Rhodobacterales</taxon>
        <taxon>Paracoccaceae</taxon>
        <taxon>Aliiroseovarius</taxon>
    </lineage>
</organism>
<feature type="transmembrane region" description="Helical" evidence="10">
    <location>
        <begin position="132"/>
        <end position="149"/>
    </location>
</feature>
<evidence type="ECO:0000256" key="4">
    <source>
        <dbReference type="ARBA" id="ARBA00022475"/>
    </source>
</evidence>
<dbReference type="GO" id="GO:0042910">
    <property type="term" value="F:xenobiotic transmembrane transporter activity"/>
    <property type="evidence" value="ECO:0007669"/>
    <property type="project" value="InterPro"/>
</dbReference>
<gene>
    <name evidence="11" type="ORF">SAMN05444851_2286</name>
</gene>
<dbReference type="Proteomes" id="UP000199650">
    <property type="component" value="Unassembled WGS sequence"/>
</dbReference>
<name>A0A1I0Q6T1_9RHOB</name>
<dbReference type="OrthoDB" id="9780160at2"/>
<evidence type="ECO:0000256" key="3">
    <source>
        <dbReference type="ARBA" id="ARBA00022449"/>
    </source>
</evidence>
<evidence type="ECO:0000313" key="11">
    <source>
        <dbReference type="EMBL" id="SEW22658.1"/>
    </source>
</evidence>
<dbReference type="PANTHER" id="PTHR43298">
    <property type="entry name" value="MULTIDRUG RESISTANCE PROTEIN NORM-RELATED"/>
    <property type="match status" value="1"/>
</dbReference>
<feature type="transmembrane region" description="Helical" evidence="10">
    <location>
        <begin position="93"/>
        <end position="112"/>
    </location>
</feature>
<dbReference type="STRING" id="1173584.SAMN05444851_2286"/>
<protein>
    <recommendedName>
        <fullName evidence="9">Multidrug-efflux transporter</fullName>
    </recommendedName>
</protein>
<evidence type="ECO:0000256" key="10">
    <source>
        <dbReference type="SAM" id="Phobius"/>
    </source>
</evidence>
<evidence type="ECO:0000313" key="12">
    <source>
        <dbReference type="Proteomes" id="UP000199650"/>
    </source>
</evidence>
<dbReference type="InterPro" id="IPR050222">
    <property type="entry name" value="MATE_MdtK"/>
</dbReference>
<keyword evidence="7" id="KW-0406">Ion transport</keyword>
<dbReference type="GO" id="GO:0005886">
    <property type="term" value="C:plasma membrane"/>
    <property type="evidence" value="ECO:0007669"/>
    <property type="project" value="UniProtKB-SubCell"/>
</dbReference>
<proteinExistence type="predicted"/>
<feature type="transmembrane region" description="Helical" evidence="10">
    <location>
        <begin position="195"/>
        <end position="217"/>
    </location>
</feature>
<evidence type="ECO:0000256" key="1">
    <source>
        <dbReference type="ARBA" id="ARBA00004429"/>
    </source>
</evidence>
<accession>A0A1I0Q6T1</accession>
<keyword evidence="8 10" id="KW-0472">Membrane</keyword>
<dbReference type="CDD" id="cd13131">
    <property type="entry name" value="MATE_NorM_like"/>
    <property type="match status" value="1"/>
</dbReference>
<dbReference type="GO" id="GO:0015297">
    <property type="term" value="F:antiporter activity"/>
    <property type="evidence" value="ECO:0007669"/>
    <property type="project" value="UniProtKB-KW"/>
</dbReference>
<dbReference type="EMBL" id="FOJB01000001">
    <property type="protein sequence ID" value="SEW22658.1"/>
    <property type="molecule type" value="Genomic_DNA"/>
</dbReference>
<feature type="transmembrane region" description="Helical" evidence="10">
    <location>
        <begin position="161"/>
        <end position="183"/>
    </location>
</feature>
<dbReference type="InterPro" id="IPR048279">
    <property type="entry name" value="MdtK-like"/>
</dbReference>
<feature type="transmembrane region" description="Helical" evidence="10">
    <location>
        <begin position="272"/>
        <end position="293"/>
    </location>
</feature>
<keyword evidence="5 10" id="KW-0812">Transmembrane</keyword>
<feature type="transmembrane region" description="Helical" evidence="10">
    <location>
        <begin position="391"/>
        <end position="411"/>
    </location>
</feature>
<dbReference type="Pfam" id="PF01554">
    <property type="entry name" value="MatE"/>
    <property type="match status" value="2"/>
</dbReference>
<dbReference type="PANTHER" id="PTHR43298:SF2">
    <property type="entry name" value="FMN_FAD EXPORTER YEEO-RELATED"/>
    <property type="match status" value="1"/>
</dbReference>
<keyword evidence="3" id="KW-0050">Antiport</keyword>
<keyword evidence="2" id="KW-0813">Transport</keyword>
<evidence type="ECO:0000256" key="7">
    <source>
        <dbReference type="ARBA" id="ARBA00023065"/>
    </source>
</evidence>
<feature type="transmembrane region" description="Helical" evidence="10">
    <location>
        <begin position="314"/>
        <end position="335"/>
    </location>
</feature>
<keyword evidence="12" id="KW-1185">Reference proteome</keyword>
<feature type="transmembrane region" description="Helical" evidence="10">
    <location>
        <begin position="238"/>
        <end position="266"/>
    </location>
</feature>
<feature type="transmembrane region" description="Helical" evidence="10">
    <location>
        <begin position="53"/>
        <end position="72"/>
    </location>
</feature>
<evidence type="ECO:0000256" key="9">
    <source>
        <dbReference type="ARBA" id="ARBA00031636"/>
    </source>
</evidence>
<dbReference type="AlphaFoldDB" id="A0A1I0Q6T1"/>